<evidence type="ECO:0000313" key="4">
    <source>
        <dbReference type="EMBL" id="KAG7381307.1"/>
    </source>
</evidence>
<dbReference type="InterPro" id="IPR003653">
    <property type="entry name" value="Peptidase_C48_C"/>
</dbReference>
<dbReference type="Pfam" id="PF02902">
    <property type="entry name" value="Peptidase_C48"/>
    <property type="match status" value="1"/>
</dbReference>
<name>A0A8T1VJ69_9STRA</name>
<gene>
    <name evidence="4" type="ORF">PHYPSEUDO_006234</name>
</gene>
<dbReference type="GO" id="GO:0006508">
    <property type="term" value="P:proteolysis"/>
    <property type="evidence" value="ECO:0007669"/>
    <property type="project" value="UniProtKB-KW"/>
</dbReference>
<evidence type="ECO:0000256" key="1">
    <source>
        <dbReference type="ARBA" id="ARBA00022670"/>
    </source>
</evidence>
<dbReference type="EMBL" id="JAGDFM010000252">
    <property type="protein sequence ID" value="KAG7381307.1"/>
    <property type="molecule type" value="Genomic_DNA"/>
</dbReference>
<keyword evidence="1" id="KW-0645">Protease</keyword>
<evidence type="ECO:0000259" key="3">
    <source>
        <dbReference type="PROSITE" id="PS50600"/>
    </source>
</evidence>
<proteinExistence type="predicted"/>
<reference evidence="4" key="1">
    <citation type="submission" date="2021-02" db="EMBL/GenBank/DDBJ databases">
        <authorList>
            <person name="Palmer J.M."/>
        </authorList>
    </citation>
    <scope>NUCLEOTIDE SEQUENCE</scope>
    <source>
        <strain evidence="4">SCRP734</strain>
    </source>
</reference>
<keyword evidence="5" id="KW-1185">Reference proteome</keyword>
<evidence type="ECO:0000256" key="2">
    <source>
        <dbReference type="ARBA" id="ARBA00022801"/>
    </source>
</evidence>
<dbReference type="PROSITE" id="PS50600">
    <property type="entry name" value="ULP_PROTEASE"/>
    <property type="match status" value="1"/>
</dbReference>
<organism evidence="4 5">
    <name type="scientific">Phytophthora pseudosyringae</name>
    <dbReference type="NCBI Taxonomy" id="221518"/>
    <lineage>
        <taxon>Eukaryota</taxon>
        <taxon>Sar</taxon>
        <taxon>Stramenopiles</taxon>
        <taxon>Oomycota</taxon>
        <taxon>Peronosporomycetes</taxon>
        <taxon>Peronosporales</taxon>
        <taxon>Peronosporaceae</taxon>
        <taxon>Phytophthora</taxon>
    </lineage>
</organism>
<dbReference type="AlphaFoldDB" id="A0A8T1VJ69"/>
<evidence type="ECO:0000313" key="5">
    <source>
        <dbReference type="Proteomes" id="UP000694044"/>
    </source>
</evidence>
<feature type="domain" description="Ubiquitin-like protease family profile" evidence="3">
    <location>
        <begin position="467"/>
        <end position="619"/>
    </location>
</feature>
<comment type="caution">
    <text evidence="4">The sequence shown here is derived from an EMBL/GenBank/DDBJ whole genome shotgun (WGS) entry which is preliminary data.</text>
</comment>
<dbReference type="Proteomes" id="UP000694044">
    <property type="component" value="Unassembled WGS sequence"/>
</dbReference>
<dbReference type="GO" id="GO:0008234">
    <property type="term" value="F:cysteine-type peptidase activity"/>
    <property type="evidence" value="ECO:0007669"/>
    <property type="project" value="InterPro"/>
</dbReference>
<protein>
    <recommendedName>
        <fullName evidence="3">Ubiquitin-like protease family profile domain-containing protein</fullName>
    </recommendedName>
</protein>
<accession>A0A8T1VJ69</accession>
<keyword evidence="2" id="KW-0378">Hydrolase</keyword>
<sequence>MVDLGTDKFTNCMSSLEEFIAIVKEAVVPVVHRPDMTPVGSGGSNGTTLSQLPVDTRVLLNDPSPDTEARTMGNQDLRDEEQHVLQFKTNGLADGIMREQEELNESCWDSLLSSCEPVEDFQRHTPKEKQAHIYDSVFAQLSDGTIALADQPSGIITQVANKTAPNFGGSVSTTRPNLALFSVNTRLAKGDTTRSWPVQNDGSGVTPSLQIESPETQVSVYHSIPAALKKTTRSSHRGQTQNTVGIVSKKMSPPRFQIQEGIRSNGNSKKKRKQRVFYPQISIAETKRRAERFRLGGNRTVGELEVLLLSEAAHPPPNALELLQTYPVHRLKTVYPTITVVFRKETAVAPARELLQRNIAVACDRELDTFNKAAKSPTDHGGEFEQQCVEIFGAGEFTADDIGIRNRLYNARDSFEKRKATSDWVRAVEEVLPDEVPEDAQLRTNIKELADAVAQIPPTAKMTIYGVPITASDLYDFSGTSWFSDACVDIACISMMSPYYERTEWVSPLMYGIDMESRRQQLAARHLFRNGIDKVVTVVNYNGNHWCAIGFDMDNGTRVLFDPLQQRLGYAFLDKVYKDNFAPLLRGVYADMKEQHCTDVQQVDVHSCGVLIVEFARCFVAGLKMTEMSSEELEFCRYLYLRKAYVAMPNQTSSEADQDCEEVEPDSN</sequence>